<protein>
    <submittedName>
        <fullName evidence="2">Uncharacterized protein</fullName>
    </submittedName>
</protein>
<comment type="caution">
    <text evidence="2">The sequence shown here is derived from an EMBL/GenBank/DDBJ whole genome shotgun (WGS) entry which is preliminary data.</text>
</comment>
<feature type="compositionally biased region" description="Polar residues" evidence="1">
    <location>
        <begin position="21"/>
        <end position="30"/>
    </location>
</feature>
<proteinExistence type="predicted"/>
<name>A0ABR7I9E8_9FIRM</name>
<evidence type="ECO:0000313" key="3">
    <source>
        <dbReference type="Proteomes" id="UP000621540"/>
    </source>
</evidence>
<dbReference type="EMBL" id="JACOQH010000003">
    <property type="protein sequence ID" value="MBC5753566.1"/>
    <property type="molecule type" value="Genomic_DNA"/>
</dbReference>
<dbReference type="RefSeq" id="WP_186981933.1">
    <property type="nucleotide sequence ID" value="NZ_JACOQH010000003.1"/>
</dbReference>
<evidence type="ECO:0000256" key="1">
    <source>
        <dbReference type="SAM" id="MobiDB-lite"/>
    </source>
</evidence>
<sequence length="131" mass="15559">MKTEKEDLTGQMNLFEMLSGDTDQTEQPGQDETPEEEKEPETGDFYPIHRKADEMHVVMHKIFEDMLEKEKIVVAYIDYNVIYYKEKEKEPQLMQYKGAKLAVDRYMEIVERLREDEMLIEDEGELVLCDV</sequence>
<accession>A0ABR7I9E8</accession>
<organism evidence="2 3">
    <name type="scientific">Roseburia yibonii</name>
    <dbReference type="NCBI Taxonomy" id="2763063"/>
    <lineage>
        <taxon>Bacteria</taxon>
        <taxon>Bacillati</taxon>
        <taxon>Bacillota</taxon>
        <taxon>Clostridia</taxon>
        <taxon>Lachnospirales</taxon>
        <taxon>Lachnospiraceae</taxon>
        <taxon>Roseburia</taxon>
    </lineage>
</organism>
<gene>
    <name evidence="2" type="ORF">H8Z76_05895</name>
</gene>
<keyword evidence="3" id="KW-1185">Reference proteome</keyword>
<reference evidence="2 3" key="1">
    <citation type="submission" date="2020-08" db="EMBL/GenBank/DDBJ databases">
        <title>Genome public.</title>
        <authorList>
            <person name="Liu C."/>
            <person name="Sun Q."/>
        </authorList>
    </citation>
    <scope>NUCLEOTIDE SEQUENCE [LARGE SCALE GENOMIC DNA]</scope>
    <source>
        <strain evidence="2 3">BX0805</strain>
    </source>
</reference>
<evidence type="ECO:0000313" key="2">
    <source>
        <dbReference type="EMBL" id="MBC5753566.1"/>
    </source>
</evidence>
<dbReference type="Proteomes" id="UP000621540">
    <property type="component" value="Unassembled WGS sequence"/>
</dbReference>
<feature type="region of interest" description="Disordered" evidence="1">
    <location>
        <begin position="1"/>
        <end position="46"/>
    </location>
</feature>